<gene>
    <name evidence="2" type="ORF">GCM10010345_30690</name>
</gene>
<name>A0ABQ3CKJ1_9ACTN</name>
<protein>
    <submittedName>
        <fullName evidence="2">Uncharacterized protein</fullName>
    </submittedName>
</protein>
<sequence length="80" mass="8284">MAGGVHTLTGQLTGHRRARGGIPEADEFPTGTRIYSPATGVGSPLAPPMRVTPADDGLIGECTLGIAHVGERFDHQPGRP</sequence>
<proteinExistence type="predicted"/>
<organism evidence="2 3">
    <name type="scientific">Streptomyces canarius</name>
    <dbReference type="NCBI Taxonomy" id="285453"/>
    <lineage>
        <taxon>Bacteria</taxon>
        <taxon>Bacillati</taxon>
        <taxon>Actinomycetota</taxon>
        <taxon>Actinomycetes</taxon>
        <taxon>Kitasatosporales</taxon>
        <taxon>Streptomycetaceae</taxon>
        <taxon>Streptomyces</taxon>
    </lineage>
</organism>
<evidence type="ECO:0000313" key="2">
    <source>
        <dbReference type="EMBL" id="GHA23484.1"/>
    </source>
</evidence>
<comment type="caution">
    <text evidence="2">The sequence shown here is derived from an EMBL/GenBank/DDBJ whole genome shotgun (WGS) entry which is preliminary data.</text>
</comment>
<dbReference type="Proteomes" id="UP000653644">
    <property type="component" value="Unassembled WGS sequence"/>
</dbReference>
<dbReference type="EMBL" id="BMVN01000008">
    <property type="protein sequence ID" value="GHA23484.1"/>
    <property type="molecule type" value="Genomic_DNA"/>
</dbReference>
<reference evidence="3" key="1">
    <citation type="journal article" date="2019" name="Int. J. Syst. Evol. Microbiol.">
        <title>The Global Catalogue of Microorganisms (GCM) 10K type strain sequencing project: providing services to taxonomists for standard genome sequencing and annotation.</title>
        <authorList>
            <consortium name="The Broad Institute Genomics Platform"/>
            <consortium name="The Broad Institute Genome Sequencing Center for Infectious Disease"/>
            <person name="Wu L."/>
            <person name="Ma J."/>
        </authorList>
    </citation>
    <scope>NUCLEOTIDE SEQUENCE [LARGE SCALE GENOMIC DNA]</scope>
    <source>
        <strain evidence="3">JCM 4733</strain>
    </source>
</reference>
<dbReference type="RefSeq" id="WP_189886132.1">
    <property type="nucleotide sequence ID" value="NZ_BMVN01000008.1"/>
</dbReference>
<keyword evidence="3" id="KW-1185">Reference proteome</keyword>
<accession>A0ABQ3CKJ1</accession>
<evidence type="ECO:0000256" key="1">
    <source>
        <dbReference type="SAM" id="MobiDB-lite"/>
    </source>
</evidence>
<feature type="region of interest" description="Disordered" evidence="1">
    <location>
        <begin position="1"/>
        <end position="47"/>
    </location>
</feature>
<evidence type="ECO:0000313" key="3">
    <source>
        <dbReference type="Proteomes" id="UP000653644"/>
    </source>
</evidence>